<gene>
    <name evidence="2" type="ORF">Plil01_000708800</name>
</gene>
<dbReference type="OrthoDB" id="2135133at2759"/>
<proteinExistence type="predicted"/>
<accession>A0A9W6WM34</accession>
<organism evidence="2 3">
    <name type="scientific">Phytophthora lilii</name>
    <dbReference type="NCBI Taxonomy" id="2077276"/>
    <lineage>
        <taxon>Eukaryota</taxon>
        <taxon>Sar</taxon>
        <taxon>Stramenopiles</taxon>
        <taxon>Oomycota</taxon>
        <taxon>Peronosporomycetes</taxon>
        <taxon>Peronosporales</taxon>
        <taxon>Peronosporaceae</taxon>
        <taxon>Phytophthora</taxon>
    </lineage>
</organism>
<evidence type="ECO:0000313" key="2">
    <source>
        <dbReference type="EMBL" id="GMF18797.1"/>
    </source>
</evidence>
<feature type="coiled-coil region" evidence="1">
    <location>
        <begin position="327"/>
        <end position="354"/>
    </location>
</feature>
<feature type="coiled-coil region" evidence="1">
    <location>
        <begin position="173"/>
        <end position="293"/>
    </location>
</feature>
<sequence>MVNQVSCARPLEDIDLVAAYQAAREVAGKELEREDITSYSSVETYLLQLSDYSLDILRRKYAENDAASTTYNKTLLQELCSEQEKFGDDPASISGDGAQNLQDYLTLSRDTVQSIVTQYKARALGPRKSAVLNSFLINTMIDGIFEWGSAVKTFFRSKESAAVEEIASVQQGLRSVEAKVHAAQEMLAQEKDSYEKAVQSIKERITTERSTLQDEIQSKQAEIDRTQLQVERLTALHKEALDRLDAQIEEAKNERKRLETDVRAAEARRETERQEAQRQLLESERNYHNEEKGLLQGQQQFMLKVLELERQLGEQDTNQIAELFDIEKKNQEEISQLTLQHQDEQEELKESAIQVRFCFQTCTGFVVI</sequence>
<comment type="caution">
    <text evidence="2">The sequence shown here is derived from an EMBL/GenBank/DDBJ whole genome shotgun (WGS) entry which is preliminary data.</text>
</comment>
<dbReference type="EMBL" id="BSXW01000327">
    <property type="protein sequence ID" value="GMF18797.1"/>
    <property type="molecule type" value="Genomic_DNA"/>
</dbReference>
<dbReference type="Proteomes" id="UP001165083">
    <property type="component" value="Unassembled WGS sequence"/>
</dbReference>
<dbReference type="AlphaFoldDB" id="A0A9W6WM34"/>
<evidence type="ECO:0000313" key="3">
    <source>
        <dbReference type="Proteomes" id="UP001165083"/>
    </source>
</evidence>
<reference evidence="2" key="1">
    <citation type="submission" date="2023-04" db="EMBL/GenBank/DDBJ databases">
        <title>Phytophthora lilii NBRC 32176.</title>
        <authorList>
            <person name="Ichikawa N."/>
            <person name="Sato H."/>
            <person name="Tonouchi N."/>
        </authorList>
    </citation>
    <scope>NUCLEOTIDE SEQUENCE</scope>
    <source>
        <strain evidence="2">NBRC 32176</strain>
    </source>
</reference>
<keyword evidence="3" id="KW-1185">Reference proteome</keyword>
<evidence type="ECO:0000256" key="1">
    <source>
        <dbReference type="SAM" id="Coils"/>
    </source>
</evidence>
<keyword evidence="1" id="KW-0175">Coiled coil</keyword>
<name>A0A9W6WM34_9STRA</name>
<protein>
    <submittedName>
        <fullName evidence="2">Unnamed protein product</fullName>
    </submittedName>
</protein>